<feature type="signal peptide" evidence="2">
    <location>
        <begin position="1"/>
        <end position="26"/>
    </location>
</feature>
<dbReference type="PANTHER" id="PTHR48081">
    <property type="entry name" value="AB HYDROLASE SUPERFAMILY PROTEIN C4A8.06C"/>
    <property type="match status" value="1"/>
</dbReference>
<keyword evidence="1 4" id="KW-0378">Hydrolase</keyword>
<dbReference type="EMBL" id="NTHN02000050">
    <property type="protein sequence ID" value="MCT4372600.1"/>
    <property type="molecule type" value="Genomic_DNA"/>
</dbReference>
<evidence type="ECO:0000259" key="3">
    <source>
        <dbReference type="Pfam" id="PF07859"/>
    </source>
</evidence>
<name>A0ABT2KP22_9RHOB</name>
<evidence type="ECO:0000313" key="5">
    <source>
        <dbReference type="Proteomes" id="UP000217448"/>
    </source>
</evidence>
<feature type="chain" id="PRO_5046703299" evidence="2">
    <location>
        <begin position="27"/>
        <end position="347"/>
    </location>
</feature>
<proteinExistence type="predicted"/>
<dbReference type="GO" id="GO:0016787">
    <property type="term" value="F:hydrolase activity"/>
    <property type="evidence" value="ECO:0007669"/>
    <property type="project" value="UniProtKB-KW"/>
</dbReference>
<organism evidence="4 5">
    <name type="scientific">Alloyangia mangrovi</name>
    <dbReference type="NCBI Taxonomy" id="1779329"/>
    <lineage>
        <taxon>Bacteria</taxon>
        <taxon>Pseudomonadati</taxon>
        <taxon>Pseudomonadota</taxon>
        <taxon>Alphaproteobacteria</taxon>
        <taxon>Rhodobacterales</taxon>
        <taxon>Roseobacteraceae</taxon>
        <taxon>Alloyangia</taxon>
    </lineage>
</organism>
<protein>
    <submittedName>
        <fullName evidence="4">Alpha/beta hydrolase</fullName>
    </submittedName>
</protein>
<keyword evidence="2" id="KW-0732">Signal</keyword>
<evidence type="ECO:0000256" key="1">
    <source>
        <dbReference type="ARBA" id="ARBA00022801"/>
    </source>
</evidence>
<reference evidence="5" key="1">
    <citation type="submission" date="2023-07" db="EMBL/GenBank/DDBJ databases">
        <title>Yangia mangrovi SAOS 153D genome.</title>
        <authorList>
            <person name="Verma A."/>
            <person name="Pal Y."/>
            <person name="Sundharam S."/>
            <person name="Bisht B."/>
            <person name="Srinivasan K."/>
        </authorList>
    </citation>
    <scope>NUCLEOTIDE SEQUENCE [LARGE SCALE GENOMIC DNA]</scope>
    <source>
        <strain evidence="5">SAOS 153D</strain>
    </source>
</reference>
<accession>A0ABT2KP22</accession>
<dbReference type="InterPro" id="IPR006311">
    <property type="entry name" value="TAT_signal"/>
</dbReference>
<dbReference type="RefSeq" id="WP_217989751.1">
    <property type="nucleotide sequence ID" value="NZ_NTHN02000050.1"/>
</dbReference>
<dbReference type="Pfam" id="PF07859">
    <property type="entry name" value="Abhydrolase_3"/>
    <property type="match status" value="1"/>
</dbReference>
<dbReference type="PANTHER" id="PTHR48081:SF8">
    <property type="entry name" value="ALPHA_BETA HYDROLASE FOLD-3 DOMAIN-CONTAINING PROTEIN-RELATED"/>
    <property type="match status" value="1"/>
</dbReference>
<gene>
    <name evidence="4" type="ORF">CLG85_020740</name>
</gene>
<feature type="domain" description="Alpha/beta hydrolase fold-3" evidence="3">
    <location>
        <begin position="113"/>
        <end position="324"/>
    </location>
</feature>
<keyword evidence="5" id="KW-1185">Reference proteome</keyword>
<sequence>MTTRRGFLAASAVAALGTAVPPRVHAEFSPAGPAVDVVQSTYDLVLPDLRMLADVSPFDITAATLPQLRATVNATGAARAMPEKVEIVDVPGSPASFRLLRPALTPEGPVPCILFIHGGGMILNQAQSFDALCYDFAQRTGALVANAEYRLAPEAPFPGPVEDCYAVLRYLHDNAAVLGIDPLRISVMGQSAGGGLAAALAILARDRGEVAVKAQFLIYPMLDYRTGTAAAPVNNLTTGEFVWTRANTRFGWDALRGDYQLDDSRIGQFSPSHVPSTAGLPAAFVAVGDLDLFLEEDTEYVLRMVRERVPCELHIYAGAPHGFDMVPGAASAKAHDANLNAAFSRLL</sequence>
<evidence type="ECO:0000256" key="2">
    <source>
        <dbReference type="SAM" id="SignalP"/>
    </source>
</evidence>
<dbReference type="PROSITE" id="PS51318">
    <property type="entry name" value="TAT"/>
    <property type="match status" value="1"/>
</dbReference>
<dbReference type="InterPro" id="IPR050300">
    <property type="entry name" value="GDXG_lipolytic_enzyme"/>
</dbReference>
<dbReference type="InterPro" id="IPR013094">
    <property type="entry name" value="AB_hydrolase_3"/>
</dbReference>
<comment type="caution">
    <text evidence="4">The sequence shown here is derived from an EMBL/GenBank/DDBJ whole genome shotgun (WGS) entry which is preliminary data.</text>
</comment>
<dbReference type="Proteomes" id="UP000217448">
    <property type="component" value="Unassembled WGS sequence"/>
</dbReference>
<evidence type="ECO:0000313" key="4">
    <source>
        <dbReference type="EMBL" id="MCT4372600.1"/>
    </source>
</evidence>